<dbReference type="PANTHER" id="PTHR21137:SF35">
    <property type="entry name" value="ODORANT RECEPTOR 19A-RELATED"/>
    <property type="match status" value="1"/>
</dbReference>
<keyword evidence="8 10" id="KW-0675">Receptor</keyword>
<organism evidence="10">
    <name type="scientific">Apriona germarii</name>
    <name type="common">Mulberry longhorn beetle</name>
    <name type="synonym">Lamia germarii</name>
    <dbReference type="NCBI Taxonomy" id="157307"/>
    <lineage>
        <taxon>Eukaryota</taxon>
        <taxon>Metazoa</taxon>
        <taxon>Ecdysozoa</taxon>
        <taxon>Arthropoda</taxon>
        <taxon>Hexapoda</taxon>
        <taxon>Insecta</taxon>
        <taxon>Pterygota</taxon>
        <taxon>Neoptera</taxon>
        <taxon>Endopterygota</taxon>
        <taxon>Coleoptera</taxon>
        <taxon>Polyphaga</taxon>
        <taxon>Cucujiformia</taxon>
        <taxon>Chrysomeloidea</taxon>
        <taxon>Cerambycidae</taxon>
        <taxon>Lamiinae</taxon>
        <taxon>Batocerini</taxon>
        <taxon>Apriona</taxon>
    </lineage>
</organism>
<accession>A0A7H9SLJ1</accession>
<keyword evidence="4" id="KW-0812">Transmembrane</keyword>
<evidence type="ECO:0000256" key="2">
    <source>
        <dbReference type="ARBA" id="ARBA00022475"/>
    </source>
</evidence>
<evidence type="ECO:0000256" key="8">
    <source>
        <dbReference type="ARBA" id="ARBA00023170"/>
    </source>
</evidence>
<evidence type="ECO:0000256" key="6">
    <source>
        <dbReference type="ARBA" id="ARBA00022989"/>
    </source>
</evidence>
<dbReference type="AlphaFoldDB" id="A0A7H9SLJ1"/>
<evidence type="ECO:0000256" key="7">
    <source>
        <dbReference type="ARBA" id="ARBA00023136"/>
    </source>
</evidence>
<name>A0A7H9SLJ1_APRGE</name>
<evidence type="ECO:0000313" key="10">
    <source>
        <dbReference type="EMBL" id="QNH68031.1"/>
    </source>
</evidence>
<reference evidence="10" key="2">
    <citation type="submission" date="2020-06" db="EMBL/GenBank/DDBJ databases">
        <authorList>
            <person name="Qian J."/>
        </authorList>
    </citation>
    <scope>NUCLEOTIDE SEQUENCE</scope>
    <source>
        <tissue evidence="10">Antenna</tissue>
    </source>
</reference>
<evidence type="ECO:0000256" key="9">
    <source>
        <dbReference type="ARBA" id="ARBA00023224"/>
    </source>
</evidence>
<keyword evidence="3" id="KW-0716">Sensory transduction</keyword>
<protein>
    <submittedName>
        <fullName evidence="10">Odorant receptor 4</fullName>
    </submittedName>
</protein>
<reference evidence="10" key="1">
    <citation type="journal article" date="2020" name="Front. Physiol.">
        <title>Identification and Expression Profile of Olfactory Receptor Genes Based on Apriona germari (Hope) Antennal Transcriptome.</title>
        <authorList>
            <person name="Qian J.L."/>
            <person name="Mang D.Z."/>
            <person name="Lv G.C."/>
            <person name="Ye J."/>
            <person name="Li Z.Q."/>
            <person name="Chu B."/>
            <person name="Sun L."/>
            <person name="Liu Y.J."/>
            <person name="Zhang L.W."/>
        </authorList>
    </citation>
    <scope>NUCLEOTIDE SEQUENCE</scope>
    <source>
        <tissue evidence="10">Antenna</tissue>
    </source>
</reference>
<dbReference type="GO" id="GO:0004984">
    <property type="term" value="F:olfactory receptor activity"/>
    <property type="evidence" value="ECO:0007669"/>
    <property type="project" value="InterPro"/>
</dbReference>
<dbReference type="InterPro" id="IPR004117">
    <property type="entry name" value="7tm6_olfct_rcpt"/>
</dbReference>
<dbReference type="GO" id="GO:0005886">
    <property type="term" value="C:plasma membrane"/>
    <property type="evidence" value="ECO:0007669"/>
    <property type="project" value="UniProtKB-SubCell"/>
</dbReference>
<proteinExistence type="evidence at transcript level"/>
<evidence type="ECO:0000256" key="3">
    <source>
        <dbReference type="ARBA" id="ARBA00022606"/>
    </source>
</evidence>
<evidence type="ECO:0000256" key="1">
    <source>
        <dbReference type="ARBA" id="ARBA00004651"/>
    </source>
</evidence>
<dbReference type="GO" id="GO:0005549">
    <property type="term" value="F:odorant binding"/>
    <property type="evidence" value="ECO:0007669"/>
    <property type="project" value="InterPro"/>
</dbReference>
<keyword evidence="9" id="KW-0807">Transducer</keyword>
<keyword evidence="6" id="KW-1133">Transmembrane helix</keyword>
<dbReference type="EMBL" id="MT598222">
    <property type="protein sequence ID" value="QNH68031.1"/>
    <property type="molecule type" value="mRNA"/>
</dbReference>
<keyword evidence="2" id="KW-1003">Cell membrane</keyword>
<dbReference type="PANTHER" id="PTHR21137">
    <property type="entry name" value="ODORANT RECEPTOR"/>
    <property type="match status" value="1"/>
</dbReference>
<comment type="subcellular location">
    <subcellularLocation>
        <location evidence="1">Cell membrane</location>
        <topology evidence="1">Multi-pass membrane protein</topology>
    </subcellularLocation>
</comment>
<keyword evidence="7" id="KW-0472">Membrane</keyword>
<sequence>MTTSVTAMCVDMYILSKRQNIDDLLRICVGSSAVIVEYFLVYGLPAQLLMDESLATGDTIYFDCEWYLPTVRPLRTDLLIMIMQSQKKLRIRAANYHTVSNETPLLILKTAYSFYAFLQKVGG</sequence>
<keyword evidence="5" id="KW-0552">Olfaction</keyword>
<dbReference type="GO" id="GO:0007165">
    <property type="term" value="P:signal transduction"/>
    <property type="evidence" value="ECO:0007669"/>
    <property type="project" value="UniProtKB-KW"/>
</dbReference>
<dbReference type="Pfam" id="PF02949">
    <property type="entry name" value="7tm_6"/>
    <property type="match status" value="1"/>
</dbReference>
<evidence type="ECO:0000256" key="5">
    <source>
        <dbReference type="ARBA" id="ARBA00022725"/>
    </source>
</evidence>
<evidence type="ECO:0000256" key="4">
    <source>
        <dbReference type="ARBA" id="ARBA00022692"/>
    </source>
</evidence>